<evidence type="ECO:0000313" key="3">
    <source>
        <dbReference type="Proteomes" id="UP000584670"/>
    </source>
</evidence>
<reference evidence="2 3" key="1">
    <citation type="submission" date="2020-08" db="EMBL/GenBank/DDBJ databases">
        <title>Streptomyces sp. PSKA01 genome sequencing and assembly.</title>
        <authorList>
            <person name="Mandal S."/>
            <person name="Maiti P.K."/>
            <person name="Das P."/>
        </authorList>
    </citation>
    <scope>NUCLEOTIDE SEQUENCE [LARGE SCALE GENOMIC DNA]</scope>
    <source>
        <strain evidence="2 3">PSKA01</strain>
    </source>
</reference>
<gene>
    <name evidence="2" type="ORF">H4N64_42130</name>
</gene>
<dbReference type="Proteomes" id="UP000584670">
    <property type="component" value="Unassembled WGS sequence"/>
</dbReference>
<organism evidence="2 3">
    <name type="scientific">Streptomyces cupreus</name>
    <dbReference type="NCBI Taxonomy" id="2759956"/>
    <lineage>
        <taxon>Bacteria</taxon>
        <taxon>Bacillati</taxon>
        <taxon>Actinomycetota</taxon>
        <taxon>Actinomycetes</taxon>
        <taxon>Kitasatosporales</taxon>
        <taxon>Streptomycetaceae</taxon>
        <taxon>Streptomyces</taxon>
    </lineage>
</organism>
<sequence>MVQINFGRLGGQLGVLLCLIGFVLMSLGWNGAASYNSLPAQFPYLISGGVIGLAVVVVGAAMLIVQNHRVDRVRLEAAIDRLAVALEKQGLGGPGAQGPGFSGYVVAGAASYHRVDCQLSEARDEAELIGIEEAIDRDLSPCRVCAPPRVAIPARQG</sequence>
<feature type="transmembrane region" description="Helical" evidence="1">
    <location>
        <begin position="12"/>
        <end position="32"/>
    </location>
</feature>
<dbReference type="RefSeq" id="WP_186287917.1">
    <property type="nucleotide sequence ID" value="NZ_JACMSF010000103.1"/>
</dbReference>
<dbReference type="AlphaFoldDB" id="A0A7X1MDX8"/>
<protein>
    <submittedName>
        <fullName evidence="2">Uncharacterized protein</fullName>
    </submittedName>
</protein>
<proteinExistence type="predicted"/>
<evidence type="ECO:0000313" key="2">
    <source>
        <dbReference type="EMBL" id="MBC2907989.1"/>
    </source>
</evidence>
<comment type="caution">
    <text evidence="2">The sequence shown here is derived from an EMBL/GenBank/DDBJ whole genome shotgun (WGS) entry which is preliminary data.</text>
</comment>
<keyword evidence="1" id="KW-0472">Membrane</keyword>
<dbReference type="EMBL" id="JACMSF010000103">
    <property type="protein sequence ID" value="MBC2907989.1"/>
    <property type="molecule type" value="Genomic_DNA"/>
</dbReference>
<accession>A0A7X1MDX8</accession>
<keyword evidence="1" id="KW-0812">Transmembrane</keyword>
<name>A0A7X1MDX8_9ACTN</name>
<keyword evidence="3" id="KW-1185">Reference proteome</keyword>
<keyword evidence="1" id="KW-1133">Transmembrane helix</keyword>
<evidence type="ECO:0000256" key="1">
    <source>
        <dbReference type="SAM" id="Phobius"/>
    </source>
</evidence>
<feature type="transmembrane region" description="Helical" evidence="1">
    <location>
        <begin position="44"/>
        <end position="65"/>
    </location>
</feature>